<evidence type="ECO:0000259" key="3">
    <source>
        <dbReference type="PROSITE" id="PS50894"/>
    </source>
</evidence>
<evidence type="ECO:0000256" key="2">
    <source>
        <dbReference type="SAM" id="MobiDB-lite"/>
    </source>
</evidence>
<evidence type="ECO:0000313" key="7">
    <source>
        <dbReference type="EMBL" id="RHZ06282.1"/>
    </source>
</evidence>
<dbReference type="InterPro" id="IPR008207">
    <property type="entry name" value="Sig_transdc_His_kin_Hpt_dom"/>
</dbReference>
<dbReference type="AlphaFoldDB" id="A0A397EEL5"/>
<feature type="region of interest" description="Disordered" evidence="2">
    <location>
        <begin position="34"/>
        <end position="56"/>
    </location>
</feature>
<dbReference type="EMBL" id="QUTF01016621">
    <property type="protein sequence ID" value="RHZ06282.1"/>
    <property type="molecule type" value="Genomic_DNA"/>
</dbReference>
<dbReference type="Gene3D" id="1.20.120.160">
    <property type="entry name" value="HPT domain"/>
    <property type="match status" value="1"/>
</dbReference>
<dbReference type="GO" id="GO:0000160">
    <property type="term" value="P:phosphorelay signal transduction system"/>
    <property type="evidence" value="ECO:0007669"/>
    <property type="project" value="InterPro"/>
</dbReference>
<feature type="region of interest" description="Disordered" evidence="2">
    <location>
        <begin position="195"/>
        <end position="221"/>
    </location>
</feature>
<evidence type="ECO:0000313" key="10">
    <source>
        <dbReference type="Proteomes" id="UP000283543"/>
    </source>
</evidence>
<dbReference type="EMBL" id="QUTE01023513">
    <property type="protein sequence ID" value="RHY80227.1"/>
    <property type="molecule type" value="Genomic_DNA"/>
</dbReference>
<comment type="caution">
    <text evidence="6">The sequence shown here is derived from an EMBL/GenBank/DDBJ whole genome shotgun (WGS) entry which is preliminary data.</text>
</comment>
<feature type="domain" description="HPt" evidence="3">
    <location>
        <begin position="88"/>
        <end position="182"/>
    </location>
</feature>
<dbReference type="Proteomes" id="UP000286510">
    <property type="component" value="Unassembled WGS sequence"/>
</dbReference>
<dbReference type="InterPro" id="IPR036641">
    <property type="entry name" value="HPT_dom_sf"/>
</dbReference>
<feature type="compositionally biased region" description="Polar residues" evidence="2">
    <location>
        <begin position="198"/>
        <end position="211"/>
    </location>
</feature>
<dbReference type="SUPFAM" id="SSF47226">
    <property type="entry name" value="Histidine-containing phosphotransfer domain, HPT domain"/>
    <property type="match status" value="1"/>
</dbReference>
<dbReference type="PROSITE" id="PS50894">
    <property type="entry name" value="HPT"/>
    <property type="match status" value="1"/>
</dbReference>
<organism evidence="6 9">
    <name type="scientific">Aphanomyces astaci</name>
    <name type="common">Crayfish plague agent</name>
    <dbReference type="NCBI Taxonomy" id="112090"/>
    <lineage>
        <taxon>Eukaryota</taxon>
        <taxon>Sar</taxon>
        <taxon>Stramenopiles</taxon>
        <taxon>Oomycota</taxon>
        <taxon>Saprolegniomycetes</taxon>
        <taxon>Saprolegniales</taxon>
        <taxon>Verrucalvaceae</taxon>
        <taxon>Aphanomyces</taxon>
    </lineage>
</organism>
<name>A0A397EEL5_APHAT</name>
<evidence type="ECO:0000313" key="9">
    <source>
        <dbReference type="Proteomes" id="UP000266196"/>
    </source>
</evidence>
<keyword evidence="1" id="KW-0597">Phosphoprotein</keyword>
<evidence type="ECO:0000313" key="4">
    <source>
        <dbReference type="EMBL" id="RHY12591.1"/>
    </source>
</evidence>
<evidence type="ECO:0000256" key="1">
    <source>
        <dbReference type="PROSITE-ProRule" id="PRU00110"/>
    </source>
</evidence>
<dbReference type="Proteomes" id="UP000266196">
    <property type="component" value="Unassembled WGS sequence"/>
</dbReference>
<protein>
    <recommendedName>
        <fullName evidence="3">HPt domain-containing protein</fullName>
    </recommendedName>
</protein>
<feature type="modified residue" description="Phosphohistidine" evidence="1">
    <location>
        <position position="127"/>
    </location>
</feature>
<dbReference type="Proteomes" id="UP000283543">
    <property type="component" value="Unassembled WGS sequence"/>
</dbReference>
<dbReference type="EMBL" id="QUTB01004683">
    <property type="protein sequence ID" value="RHY60336.1"/>
    <property type="molecule type" value="Genomic_DNA"/>
</dbReference>
<evidence type="ECO:0000313" key="8">
    <source>
        <dbReference type="Proteomes" id="UP000265427"/>
    </source>
</evidence>
<evidence type="ECO:0000313" key="11">
    <source>
        <dbReference type="Proteomes" id="UP000286510"/>
    </source>
</evidence>
<dbReference type="EMBL" id="QUSZ01004818">
    <property type="protein sequence ID" value="RHY12591.1"/>
    <property type="molecule type" value="Genomic_DNA"/>
</dbReference>
<evidence type="ECO:0000313" key="5">
    <source>
        <dbReference type="EMBL" id="RHY60336.1"/>
    </source>
</evidence>
<dbReference type="VEuPathDB" id="FungiDB:H257_07419"/>
<dbReference type="SMART" id="SM00073">
    <property type="entry name" value="HPT"/>
    <property type="match status" value="1"/>
</dbReference>
<accession>A0A397EEL5</accession>
<gene>
    <name evidence="7" type="ORF">DYB26_010700</name>
    <name evidence="6" type="ORF">DYB31_007775</name>
    <name evidence="5" type="ORF">DYB34_009212</name>
    <name evidence="4" type="ORF">DYB36_004497</name>
</gene>
<proteinExistence type="predicted"/>
<dbReference type="Pfam" id="PF01627">
    <property type="entry name" value="Hpt"/>
    <property type="match status" value="1"/>
</dbReference>
<reference evidence="8 9" key="1">
    <citation type="submission" date="2018-08" db="EMBL/GenBank/DDBJ databases">
        <title>Aphanomyces genome sequencing and annotation.</title>
        <authorList>
            <person name="Minardi D."/>
            <person name="Oidtmann B."/>
            <person name="Van Der Giezen M."/>
            <person name="Studholme D.J."/>
        </authorList>
    </citation>
    <scope>NUCLEOTIDE SEQUENCE [LARGE SCALE GENOMIC DNA]</scope>
    <source>
        <strain evidence="6 9">197901</strain>
        <strain evidence="7 11">FDL457</strain>
        <strain evidence="4 8">Kv</strain>
        <strain evidence="5 10">Si</strain>
    </source>
</reference>
<evidence type="ECO:0000313" key="6">
    <source>
        <dbReference type="EMBL" id="RHY80227.1"/>
    </source>
</evidence>
<dbReference type="Proteomes" id="UP000265427">
    <property type="component" value="Unassembled WGS sequence"/>
</dbReference>
<dbReference type="CDD" id="cd00088">
    <property type="entry name" value="HPT"/>
    <property type="match status" value="1"/>
</dbReference>
<sequence length="221" mass="24046">MLRSLPDVTKLLRPLAQTVADDDDDDAAAAEWQRQQATTTTHSQHHTRQGSLPPVPSVLVNTSSVLDIEIPDGDPVDYSTGVSQCGGNEDLFLKLLEKYYLGLDAAVHKLEKAHHNQDVAVVRRDAHSLKGSSAYVAAMRVSKAAFRVQVAAEHVQNNKALPDSTATFEASYRQLIQELKALKGYLRRNFQFARPAVNPSSSSRGPTSDTTPKGAGPCQVM</sequence>